<proteinExistence type="predicted"/>
<dbReference type="InterPro" id="IPR047296">
    <property type="entry name" value="GIY-YIG_UvrC_Cho"/>
</dbReference>
<dbReference type="GO" id="GO:0004527">
    <property type="term" value="F:exonuclease activity"/>
    <property type="evidence" value="ECO:0007669"/>
    <property type="project" value="UniProtKB-KW"/>
</dbReference>
<keyword evidence="3" id="KW-1185">Reference proteome</keyword>
<dbReference type="CDD" id="cd10434">
    <property type="entry name" value="GIY-YIG_UvrC_Cho"/>
    <property type="match status" value="1"/>
</dbReference>
<dbReference type="GO" id="GO:0003677">
    <property type="term" value="F:DNA binding"/>
    <property type="evidence" value="ECO:0007669"/>
    <property type="project" value="InterPro"/>
</dbReference>
<evidence type="ECO:0000313" key="3">
    <source>
        <dbReference type="Proteomes" id="UP000188324"/>
    </source>
</evidence>
<dbReference type="InterPro" id="IPR006054">
    <property type="entry name" value="DnaQ"/>
</dbReference>
<keyword evidence="1" id="KW-0540">Nuclease</keyword>
<keyword evidence="2" id="KW-0255">Endonuclease</keyword>
<dbReference type="PANTHER" id="PTHR30562:SF1">
    <property type="entry name" value="UVRABC SYSTEM PROTEIN C"/>
    <property type="match status" value="1"/>
</dbReference>
<dbReference type="GO" id="GO:0006289">
    <property type="term" value="P:nucleotide-excision repair"/>
    <property type="evidence" value="ECO:0007669"/>
    <property type="project" value="InterPro"/>
</dbReference>
<dbReference type="GO" id="GO:0003887">
    <property type="term" value="F:DNA-directed DNA polymerase activity"/>
    <property type="evidence" value="ECO:0007669"/>
    <property type="project" value="InterPro"/>
</dbReference>
<dbReference type="GO" id="GO:0009380">
    <property type="term" value="C:excinuclease repair complex"/>
    <property type="evidence" value="ECO:0007669"/>
    <property type="project" value="TreeGrafter"/>
</dbReference>
<dbReference type="AlphaFoldDB" id="A0A1Q2CD85"/>
<dbReference type="InterPro" id="IPR050066">
    <property type="entry name" value="UvrABC_protein_C"/>
</dbReference>
<dbReference type="EMBL" id="CP019605">
    <property type="protein sequence ID" value="AQP44040.1"/>
    <property type="molecule type" value="Genomic_DNA"/>
</dbReference>
<sequence length="602" mass="65435">MSSVNLQPSFDDLGVPLADVTFVVVDLETTGGSAEAEITEVGAVKVRGGEVQGEFQSLVRPTTPIPPMIQVLTGITNHMVAAAPPASQVLPAFAEFAAGSVIVAHNARFDTGFLRRGYEQLGLAWPRPTVIDTVAVARTALLRDEVPNCKLATLARYFRSSTEPNHRALSDARATVDVLHGLMERVGNLGVHTLEDLAEFSLQVSPDRRAKRVWASDAPEQAGVYYFVTDSVDASGAPKREVLYVGKSNNLRRRVRSYFSAAEKRGRIHEMVRVATGVEFVACATELEAEVRELRMIESLAPRYNRRSKQQRRLLWLKLTKEAFPRLSIVTQVRDGDHYFGPFRSRESAEEAALTLYDAFQLRRCTARLSARRASAPCALAEMGRCLAPCELGPSAEAYAGVVGAVTRSWEVDVRPVLRSVRGRLTKLISQQRFEEAGAISGRLSAYHRTSLRYHRIRSLARCPQIVAAVPSAEGWDIHVIRYGRLAAATTAPSARARAAAEEAVAAAETVLAPVSGLPAGSVEEAERIASWLELPGVRLIDVDGEWAWPVGAGVAADALPEELLGSDLMASTPRCDDESWLQTADVRRLPGGEGALRAAVS</sequence>
<dbReference type="InterPro" id="IPR036397">
    <property type="entry name" value="RNaseH_sf"/>
</dbReference>
<evidence type="ECO:0000256" key="1">
    <source>
        <dbReference type="ARBA" id="ARBA00022839"/>
    </source>
</evidence>
<reference evidence="2 3" key="1">
    <citation type="journal article" date="2016" name="Int. J. Syst. Evol. Microbiol.">
        <title>Tessaracoccus flavus sp. nov., isolated from the drainage system of a lindane-producing factory.</title>
        <authorList>
            <person name="Kumari R."/>
            <person name="Singh P."/>
            <person name="Schumann P."/>
            <person name="Lal R."/>
        </authorList>
    </citation>
    <scope>NUCLEOTIDE SEQUENCE [LARGE SCALE GENOMIC DNA]</scope>
    <source>
        <strain evidence="2 3">RP1T</strain>
    </source>
</reference>
<gene>
    <name evidence="2" type="ORF">RPIT_03765</name>
</gene>
<dbReference type="PROSITE" id="PS50164">
    <property type="entry name" value="GIY_YIG"/>
    <property type="match status" value="1"/>
</dbReference>
<dbReference type="FunFam" id="3.30.420.10:FF:000045">
    <property type="entry name" value="3'-5' exonuclease DinG"/>
    <property type="match status" value="1"/>
</dbReference>
<keyword evidence="1" id="KW-0269">Exonuclease</keyword>
<dbReference type="NCBIfam" id="NF005905">
    <property type="entry name" value="PRK07883.1-3"/>
    <property type="match status" value="1"/>
</dbReference>
<dbReference type="SMART" id="SM00465">
    <property type="entry name" value="GIYc"/>
    <property type="match status" value="1"/>
</dbReference>
<evidence type="ECO:0000313" key="2">
    <source>
        <dbReference type="EMBL" id="AQP44040.1"/>
    </source>
</evidence>
<dbReference type="Gene3D" id="3.40.1440.10">
    <property type="entry name" value="GIY-YIG endonuclease"/>
    <property type="match status" value="1"/>
</dbReference>
<dbReference type="InterPro" id="IPR013520">
    <property type="entry name" value="Ribonucl_H"/>
</dbReference>
<dbReference type="Gene3D" id="3.30.420.10">
    <property type="entry name" value="Ribonuclease H-like superfamily/Ribonuclease H"/>
    <property type="match status" value="1"/>
</dbReference>
<dbReference type="GO" id="GO:0006260">
    <property type="term" value="P:DNA replication"/>
    <property type="evidence" value="ECO:0007669"/>
    <property type="project" value="InterPro"/>
</dbReference>
<dbReference type="KEGG" id="tfl:RPIT_03765"/>
<dbReference type="OrthoDB" id="9803913at2"/>
<dbReference type="NCBIfam" id="NF005907">
    <property type="entry name" value="PRK07883.1-5"/>
    <property type="match status" value="1"/>
</dbReference>
<dbReference type="InterPro" id="IPR000305">
    <property type="entry name" value="GIY-YIG_endonuc"/>
</dbReference>
<dbReference type="NCBIfam" id="TIGR00573">
    <property type="entry name" value="dnaq"/>
    <property type="match status" value="1"/>
</dbReference>
<dbReference type="Pfam" id="PF00929">
    <property type="entry name" value="RNase_T"/>
    <property type="match status" value="1"/>
</dbReference>
<dbReference type="SMART" id="SM00479">
    <property type="entry name" value="EXOIII"/>
    <property type="match status" value="1"/>
</dbReference>
<dbReference type="InterPro" id="IPR035901">
    <property type="entry name" value="GIY-YIG_endonuc_sf"/>
</dbReference>
<dbReference type="SUPFAM" id="SSF53098">
    <property type="entry name" value="Ribonuclease H-like"/>
    <property type="match status" value="1"/>
</dbReference>
<dbReference type="GO" id="GO:0004519">
    <property type="term" value="F:endonuclease activity"/>
    <property type="evidence" value="ECO:0007669"/>
    <property type="project" value="UniProtKB-KW"/>
</dbReference>
<dbReference type="CDD" id="cd06127">
    <property type="entry name" value="DEDDh"/>
    <property type="match status" value="1"/>
</dbReference>
<organism evidence="2 3">
    <name type="scientific">Tessaracoccus flavus</name>
    <dbReference type="NCBI Taxonomy" id="1610493"/>
    <lineage>
        <taxon>Bacteria</taxon>
        <taxon>Bacillati</taxon>
        <taxon>Actinomycetota</taxon>
        <taxon>Actinomycetes</taxon>
        <taxon>Propionibacteriales</taxon>
        <taxon>Propionibacteriaceae</taxon>
        <taxon>Tessaracoccus</taxon>
    </lineage>
</organism>
<dbReference type="Proteomes" id="UP000188324">
    <property type="component" value="Chromosome"/>
</dbReference>
<accession>A0A1Q2CD85</accession>
<dbReference type="InterPro" id="IPR012337">
    <property type="entry name" value="RNaseH-like_sf"/>
</dbReference>
<dbReference type="STRING" id="1610493.RPIT_03765"/>
<dbReference type="SUPFAM" id="SSF82771">
    <property type="entry name" value="GIY-YIG endonuclease"/>
    <property type="match status" value="1"/>
</dbReference>
<dbReference type="Pfam" id="PF01541">
    <property type="entry name" value="GIY-YIG"/>
    <property type="match status" value="1"/>
</dbReference>
<keyword evidence="1" id="KW-0378">Hydrolase</keyword>
<dbReference type="RefSeq" id="WP_077340770.1">
    <property type="nucleotide sequence ID" value="NZ_CP019605.1"/>
</dbReference>
<protein>
    <submittedName>
        <fullName evidence="2">Endonuclease</fullName>
    </submittedName>
</protein>
<dbReference type="PANTHER" id="PTHR30562">
    <property type="entry name" value="UVRC/OXIDOREDUCTASE"/>
    <property type="match status" value="1"/>
</dbReference>
<name>A0A1Q2CD85_9ACTN</name>